<name>A0ABU8NLB9_9SPHI</name>
<dbReference type="EMBL" id="JBBEUB010000002">
    <property type="protein sequence ID" value="MEJ2902297.1"/>
    <property type="molecule type" value="Genomic_DNA"/>
</dbReference>
<evidence type="ECO:0008006" key="3">
    <source>
        <dbReference type="Google" id="ProtNLM"/>
    </source>
</evidence>
<evidence type="ECO:0000313" key="1">
    <source>
        <dbReference type="EMBL" id="MEJ2902297.1"/>
    </source>
</evidence>
<evidence type="ECO:0000313" key="2">
    <source>
        <dbReference type="Proteomes" id="UP001378956"/>
    </source>
</evidence>
<accession>A0ABU8NLB9</accession>
<organism evidence="1 2">
    <name type="scientific">Pedobacter panaciterrae</name>
    <dbReference type="NCBI Taxonomy" id="363849"/>
    <lineage>
        <taxon>Bacteria</taxon>
        <taxon>Pseudomonadati</taxon>
        <taxon>Bacteroidota</taxon>
        <taxon>Sphingobacteriia</taxon>
        <taxon>Sphingobacteriales</taxon>
        <taxon>Sphingobacteriaceae</taxon>
        <taxon>Pedobacter</taxon>
    </lineage>
</organism>
<reference evidence="1 2" key="1">
    <citation type="submission" date="2024-03" db="EMBL/GenBank/DDBJ databases">
        <title>Sequence of Lycoming College Course Isolates.</title>
        <authorList>
            <person name="Plotts O."/>
            <person name="Newman J."/>
        </authorList>
    </citation>
    <scope>NUCLEOTIDE SEQUENCE [LARGE SCALE GENOMIC DNA]</scope>
    <source>
        <strain evidence="1 2">CJB-3</strain>
    </source>
</reference>
<comment type="caution">
    <text evidence="1">The sequence shown here is derived from an EMBL/GenBank/DDBJ whole genome shotgun (WGS) entry which is preliminary data.</text>
</comment>
<gene>
    <name evidence="1" type="ORF">WAE58_07665</name>
</gene>
<proteinExistence type="predicted"/>
<keyword evidence="2" id="KW-1185">Reference proteome</keyword>
<protein>
    <recommendedName>
        <fullName evidence="3">SUKH-3 immunity protein of toxin-antitoxin system</fullName>
    </recommendedName>
</protein>
<dbReference type="Proteomes" id="UP001378956">
    <property type="component" value="Unassembled WGS sequence"/>
</dbReference>
<dbReference type="RefSeq" id="WP_172662677.1">
    <property type="nucleotide sequence ID" value="NZ_CBFGNQ010000002.1"/>
</dbReference>
<sequence length="95" mass="11118">MIDEMLLKYGLTNAPSILPMLDDFSDEREVREYCWQVLRTYPDLTKEDWIIGIEGGDYIYSFGGNYIFITDDIWSFNLVASQAVLDLLVERIRQV</sequence>